<evidence type="ECO:0000313" key="3">
    <source>
        <dbReference type="Proteomes" id="UP000664167"/>
    </source>
</evidence>
<accession>A0A939F2Z2</accession>
<comment type="caution">
    <text evidence="2">The sequence shown here is derived from an EMBL/GenBank/DDBJ whole genome shotgun (WGS) entry which is preliminary data.</text>
</comment>
<feature type="domain" description="VOC" evidence="1">
    <location>
        <begin position="136"/>
        <end position="251"/>
    </location>
</feature>
<dbReference type="Pfam" id="PF00903">
    <property type="entry name" value="Glyoxalase"/>
    <property type="match status" value="2"/>
</dbReference>
<dbReference type="InterPro" id="IPR052164">
    <property type="entry name" value="Anthracycline_SecMetBiosynth"/>
</dbReference>
<reference evidence="2" key="1">
    <citation type="submission" date="2021-03" db="EMBL/GenBank/DDBJ databases">
        <title>Streptomyces poriferae sp. nov., a novel marine sponge-derived Actinobacteria species with anti-MRSA activity.</title>
        <authorList>
            <person name="Sandoval-Powers M."/>
            <person name="Kralova S."/>
            <person name="Nguyen G.-S."/>
            <person name="Fawwal D."/>
            <person name="Degnes K."/>
            <person name="Klinkenberg G."/>
            <person name="Sletta H."/>
            <person name="Wentzel A."/>
            <person name="Liles M.R."/>
        </authorList>
    </citation>
    <scope>NUCLEOTIDE SEQUENCE</scope>
    <source>
        <strain evidence="2">DSM 41794</strain>
    </source>
</reference>
<dbReference type="PROSITE" id="PS51819">
    <property type="entry name" value="VOC"/>
    <property type="match status" value="2"/>
</dbReference>
<keyword evidence="3" id="KW-1185">Reference proteome</keyword>
<dbReference type="InterPro" id="IPR037523">
    <property type="entry name" value="VOC_core"/>
</dbReference>
<dbReference type="PANTHER" id="PTHR33993:SF14">
    <property type="entry name" value="GB|AAF24581.1"/>
    <property type="match status" value="1"/>
</dbReference>
<name>A0A939F2Z2_9ACTN</name>
<dbReference type="Gene3D" id="3.10.180.10">
    <property type="entry name" value="2,3-Dihydroxybiphenyl 1,2-Dioxygenase, domain 1"/>
    <property type="match status" value="2"/>
</dbReference>
<evidence type="ECO:0000313" key="2">
    <source>
        <dbReference type="EMBL" id="MBO0511300.1"/>
    </source>
</evidence>
<sequence>MIHNKPSAPTWADLSTTDLTGAKAFYTGLFGWTAGDVPMPDAGGYGMWMKGEEYVGGYGPCMSPGQPPAWMAYFGTADIEATTAAVTANGGTVVAGPMDIFTSGKLAACTDPEGAFFGLWQPLEHQGFGAVDEPGAVAWFELLVRDPEQAKAFYTAVFGWGADTHPYGPTSYTEWSLDGESFSGMMAIDENFPPDVPAHWMVYLAVEDCDTTAAKVGELGGKVLVQPTTIPPGRFSVVSDPQGALLAVIALTPGQKG</sequence>
<feature type="domain" description="VOC" evidence="1">
    <location>
        <begin position="8"/>
        <end position="122"/>
    </location>
</feature>
<dbReference type="CDD" id="cd07247">
    <property type="entry name" value="SgaA_N_like"/>
    <property type="match status" value="2"/>
</dbReference>
<dbReference type="RefSeq" id="WP_206960723.1">
    <property type="nucleotide sequence ID" value="NZ_BAAAJJ010000006.1"/>
</dbReference>
<dbReference type="InterPro" id="IPR029068">
    <property type="entry name" value="Glyas_Bleomycin-R_OHBP_Dase"/>
</dbReference>
<gene>
    <name evidence="2" type="ORF">J0695_05670</name>
</gene>
<organism evidence="2 3">
    <name type="scientific">Streptomyces beijiangensis</name>
    <dbReference type="NCBI Taxonomy" id="163361"/>
    <lineage>
        <taxon>Bacteria</taxon>
        <taxon>Bacillati</taxon>
        <taxon>Actinomycetota</taxon>
        <taxon>Actinomycetes</taxon>
        <taxon>Kitasatosporales</taxon>
        <taxon>Streptomycetaceae</taxon>
        <taxon>Streptomyces</taxon>
    </lineage>
</organism>
<proteinExistence type="predicted"/>
<dbReference type="Proteomes" id="UP000664167">
    <property type="component" value="Unassembled WGS sequence"/>
</dbReference>
<dbReference type="InterPro" id="IPR004360">
    <property type="entry name" value="Glyas_Fos-R_dOase_dom"/>
</dbReference>
<protein>
    <submittedName>
        <fullName evidence="2">VOC family protein</fullName>
    </submittedName>
</protein>
<dbReference type="EMBL" id="JAFLRJ010000041">
    <property type="protein sequence ID" value="MBO0511300.1"/>
    <property type="molecule type" value="Genomic_DNA"/>
</dbReference>
<dbReference type="AlphaFoldDB" id="A0A939F2Z2"/>
<dbReference type="PANTHER" id="PTHR33993">
    <property type="entry name" value="GLYOXALASE-RELATED"/>
    <property type="match status" value="1"/>
</dbReference>
<evidence type="ECO:0000259" key="1">
    <source>
        <dbReference type="PROSITE" id="PS51819"/>
    </source>
</evidence>
<dbReference type="SUPFAM" id="SSF54593">
    <property type="entry name" value="Glyoxalase/Bleomycin resistance protein/Dihydroxybiphenyl dioxygenase"/>
    <property type="match status" value="2"/>
</dbReference>